<dbReference type="AlphaFoldDB" id="K1JKA0"/>
<gene>
    <name evidence="1" type="ORF">HMPREF1171_01571</name>
</gene>
<keyword evidence="2" id="KW-1185">Reference proteome</keyword>
<accession>K1JKA0</accession>
<dbReference type="EMBL" id="AGWR01000014">
    <property type="protein sequence ID" value="EKB28337.1"/>
    <property type="molecule type" value="Genomic_DNA"/>
</dbReference>
<dbReference type="Proteomes" id="UP000005149">
    <property type="component" value="Unassembled WGS sequence"/>
</dbReference>
<comment type="caution">
    <text evidence="1">The sequence shown here is derived from an EMBL/GenBank/DDBJ whole genome shotgun (WGS) entry which is preliminary data.</text>
</comment>
<evidence type="ECO:0000313" key="1">
    <source>
        <dbReference type="EMBL" id="EKB28337.1"/>
    </source>
</evidence>
<sequence length="35" mass="4058">MRVTMLIGQEWYRSMSLEILTALIQPVSNSILLLH</sequence>
<organism evidence="1 2">
    <name type="scientific">Aeromonas dhakensis</name>
    <dbReference type="NCBI Taxonomy" id="196024"/>
    <lineage>
        <taxon>Bacteria</taxon>
        <taxon>Pseudomonadati</taxon>
        <taxon>Pseudomonadota</taxon>
        <taxon>Gammaproteobacteria</taxon>
        <taxon>Aeromonadales</taxon>
        <taxon>Aeromonadaceae</taxon>
        <taxon>Aeromonas</taxon>
    </lineage>
</organism>
<evidence type="ECO:0000313" key="2">
    <source>
        <dbReference type="Proteomes" id="UP000005149"/>
    </source>
</evidence>
<proteinExistence type="predicted"/>
<reference evidence="1 2" key="1">
    <citation type="submission" date="2012-06" db="EMBL/GenBank/DDBJ databases">
        <title>The Genome Sequence of Aeromonas hydrophila SSU.</title>
        <authorList>
            <consortium name="The Broad Institute Genome Sequencing Platform"/>
            <person name="Earl A."/>
            <person name="Ward D."/>
            <person name="Feldgarden M."/>
            <person name="Gevers D."/>
            <person name="Chopra A."/>
            <person name="Walker B."/>
            <person name="Young S.K."/>
            <person name="Zeng Q."/>
            <person name="Gargeya S."/>
            <person name="Fitzgerald M."/>
            <person name="Haas B."/>
            <person name="Abouelleil A."/>
            <person name="Alvarado L."/>
            <person name="Arachchi H.M."/>
            <person name="Berlin A.M."/>
            <person name="Chapman S.B."/>
            <person name="Goldberg J."/>
            <person name="Griggs A."/>
            <person name="Gujja S."/>
            <person name="Hansen M."/>
            <person name="Howarth C."/>
            <person name="Imamovic A."/>
            <person name="Larimer J."/>
            <person name="McCowan C."/>
            <person name="Montmayeur A."/>
            <person name="Murphy C."/>
            <person name="Neiman D."/>
            <person name="Pearson M."/>
            <person name="Priest M."/>
            <person name="Roberts A."/>
            <person name="Saif S."/>
            <person name="Shea T."/>
            <person name="Sisk P."/>
            <person name="Sykes S."/>
            <person name="Wortman J."/>
            <person name="Nusbaum C."/>
            <person name="Birren B."/>
        </authorList>
    </citation>
    <scope>NUCLEOTIDE SEQUENCE [LARGE SCALE GENOMIC DNA]</scope>
    <source>
        <strain evidence="1 2">SSU</strain>
    </source>
</reference>
<name>K1JKA0_9GAMM</name>
<protein>
    <submittedName>
        <fullName evidence="1">Uncharacterized protein</fullName>
    </submittedName>
</protein>
<dbReference type="HOGENOM" id="CLU_3362787_0_0_6"/>